<dbReference type="Proteomes" id="UP000017836">
    <property type="component" value="Unassembled WGS sequence"/>
</dbReference>
<proteinExistence type="predicted"/>
<dbReference type="AlphaFoldDB" id="W1NVR8"/>
<accession>W1NVR8</accession>
<reference evidence="2" key="1">
    <citation type="journal article" date="2013" name="Science">
        <title>The Amborella genome and the evolution of flowering plants.</title>
        <authorList>
            <consortium name="Amborella Genome Project"/>
        </authorList>
    </citation>
    <scope>NUCLEOTIDE SEQUENCE [LARGE SCALE GENOMIC DNA]</scope>
</reference>
<name>W1NVR8_AMBTC</name>
<dbReference type="EMBL" id="KI395019">
    <property type="protein sequence ID" value="ERM99433.1"/>
    <property type="molecule type" value="Genomic_DNA"/>
</dbReference>
<gene>
    <name evidence="1" type="ORF">AMTR_s00131p00082040</name>
</gene>
<organism evidence="1 2">
    <name type="scientific">Amborella trichopoda</name>
    <dbReference type="NCBI Taxonomy" id="13333"/>
    <lineage>
        <taxon>Eukaryota</taxon>
        <taxon>Viridiplantae</taxon>
        <taxon>Streptophyta</taxon>
        <taxon>Embryophyta</taxon>
        <taxon>Tracheophyta</taxon>
        <taxon>Spermatophyta</taxon>
        <taxon>Magnoliopsida</taxon>
        <taxon>Amborellales</taxon>
        <taxon>Amborellaceae</taxon>
        <taxon>Amborella</taxon>
    </lineage>
</organism>
<dbReference type="Gramene" id="ERM99433">
    <property type="protein sequence ID" value="ERM99433"/>
    <property type="gene ID" value="AMTR_s00131p00082040"/>
</dbReference>
<sequence length="65" mass="7203">MAKIVFYELKVQGILPEQCPKSLPYGLSKTNRGVKSLLGVDYRSKEAPNMQCLCSKAKATVTQLK</sequence>
<evidence type="ECO:0000313" key="2">
    <source>
        <dbReference type="Proteomes" id="UP000017836"/>
    </source>
</evidence>
<protein>
    <submittedName>
        <fullName evidence="1">Uncharacterized protein</fullName>
    </submittedName>
</protein>
<dbReference type="HOGENOM" id="CLU_2852679_0_0_1"/>
<keyword evidence="2" id="KW-1185">Reference proteome</keyword>
<evidence type="ECO:0000313" key="1">
    <source>
        <dbReference type="EMBL" id="ERM99433.1"/>
    </source>
</evidence>